<dbReference type="OMA" id="ERRYEMR"/>
<keyword evidence="2" id="KW-1185">Reference proteome</keyword>
<dbReference type="EMBL" id="JNVN01000239">
    <property type="protein sequence ID" value="KHJ35828.1"/>
    <property type="molecule type" value="Genomic_DNA"/>
</dbReference>
<gene>
    <name evidence="1" type="ORF">EV44_g1159</name>
</gene>
<accession>A0A0B1PC73</accession>
<dbReference type="STRING" id="52586.A0A0B1PC73"/>
<organism evidence="1 2">
    <name type="scientific">Uncinula necator</name>
    <name type="common">Grape powdery mildew</name>
    <dbReference type="NCBI Taxonomy" id="52586"/>
    <lineage>
        <taxon>Eukaryota</taxon>
        <taxon>Fungi</taxon>
        <taxon>Dikarya</taxon>
        <taxon>Ascomycota</taxon>
        <taxon>Pezizomycotina</taxon>
        <taxon>Leotiomycetes</taxon>
        <taxon>Erysiphales</taxon>
        <taxon>Erysiphaceae</taxon>
        <taxon>Erysiphe</taxon>
    </lineage>
</organism>
<dbReference type="InterPro" id="IPR027417">
    <property type="entry name" value="P-loop_NTPase"/>
</dbReference>
<reference evidence="1 2" key="1">
    <citation type="journal article" date="2014" name="BMC Genomics">
        <title>Adaptive genomic structural variation in the grape powdery mildew pathogen, Erysiphe necator.</title>
        <authorList>
            <person name="Jones L."/>
            <person name="Riaz S."/>
            <person name="Morales-Cruz A."/>
            <person name="Amrine K.C."/>
            <person name="McGuire B."/>
            <person name="Gubler W.D."/>
            <person name="Walker M.A."/>
            <person name="Cantu D."/>
        </authorList>
    </citation>
    <scope>NUCLEOTIDE SEQUENCE [LARGE SCALE GENOMIC DNA]</scope>
    <source>
        <strain evidence="2">c</strain>
    </source>
</reference>
<sequence>MKRPNYPEDANQLDVFPKIIHNLKPIQGNYLLSLEEKYRNINVKNETERIIKSGCLAIDELLGGGLEGGNIIGLSCEGVEGRIFSFNLLSSVLIAQLKAPKSLSTPTKAIIIDSTGSMPLTLFSSILKSRIIAENKLSSNLDTSPHEDEDMTVDNQIQHCLEMVNISRIFDLEGLWEVLGETENVKHVFAKDLRSSPQTLGNSIQARYVL</sequence>
<comment type="caution">
    <text evidence="1">The sequence shown here is derived from an EMBL/GenBank/DDBJ whole genome shotgun (WGS) entry which is preliminary data.</text>
</comment>
<evidence type="ECO:0000313" key="2">
    <source>
        <dbReference type="Proteomes" id="UP000030854"/>
    </source>
</evidence>
<dbReference type="OrthoDB" id="336321at2759"/>
<name>A0A0B1PC73_UNCNE</name>
<evidence type="ECO:0000313" key="1">
    <source>
        <dbReference type="EMBL" id="KHJ35828.1"/>
    </source>
</evidence>
<protein>
    <submittedName>
        <fullName evidence="1">Putative fasciclin domain family protein</fullName>
    </submittedName>
</protein>
<dbReference type="Gene3D" id="3.40.50.300">
    <property type="entry name" value="P-loop containing nucleotide triphosphate hydrolases"/>
    <property type="match status" value="1"/>
</dbReference>
<dbReference type="AlphaFoldDB" id="A0A0B1PC73"/>
<proteinExistence type="predicted"/>
<dbReference type="HOGENOM" id="CLU_1310916_0_0_1"/>
<dbReference type="Proteomes" id="UP000030854">
    <property type="component" value="Unassembled WGS sequence"/>
</dbReference>